<comment type="caution">
    <text evidence="3">The sequence shown here is derived from an EMBL/GenBank/DDBJ whole genome shotgun (WGS) entry which is preliminary data.</text>
</comment>
<proteinExistence type="inferred from homology"/>
<dbReference type="Gene3D" id="3.30.420.40">
    <property type="match status" value="2"/>
</dbReference>
<protein>
    <recommendedName>
        <fullName evidence="5">Actin-like ATPase domain-containing protein</fullName>
    </recommendedName>
</protein>
<dbReference type="InterPro" id="IPR043129">
    <property type="entry name" value="ATPase_NBD"/>
</dbReference>
<evidence type="ECO:0000313" key="3">
    <source>
        <dbReference type="EMBL" id="KAK0520323.1"/>
    </source>
</evidence>
<feature type="region of interest" description="Disordered" evidence="2">
    <location>
        <begin position="342"/>
        <end position="395"/>
    </location>
</feature>
<dbReference type="SUPFAM" id="SSF53067">
    <property type="entry name" value="Actin-like ATPase domain"/>
    <property type="match status" value="2"/>
</dbReference>
<dbReference type="Proteomes" id="UP001176521">
    <property type="component" value="Unassembled WGS sequence"/>
</dbReference>
<dbReference type="AlphaFoldDB" id="A0AAN6G4A1"/>
<organism evidence="3 4">
    <name type="scientific">Tilletia horrida</name>
    <dbReference type="NCBI Taxonomy" id="155126"/>
    <lineage>
        <taxon>Eukaryota</taxon>
        <taxon>Fungi</taxon>
        <taxon>Dikarya</taxon>
        <taxon>Basidiomycota</taxon>
        <taxon>Ustilaginomycotina</taxon>
        <taxon>Exobasidiomycetes</taxon>
        <taxon>Tilletiales</taxon>
        <taxon>Tilletiaceae</taxon>
        <taxon>Tilletia</taxon>
    </lineage>
</organism>
<name>A0AAN6G4A1_9BASI</name>
<feature type="region of interest" description="Disordered" evidence="2">
    <location>
        <begin position="844"/>
        <end position="899"/>
    </location>
</feature>
<comment type="similarity">
    <text evidence="1">Belongs to the actin family.</text>
</comment>
<evidence type="ECO:0000256" key="1">
    <source>
        <dbReference type="RuleBase" id="RU000487"/>
    </source>
</evidence>
<feature type="compositionally biased region" description="Polar residues" evidence="2">
    <location>
        <begin position="382"/>
        <end position="395"/>
    </location>
</feature>
<gene>
    <name evidence="3" type="ORF">OC842_007138</name>
</gene>
<evidence type="ECO:0000313" key="4">
    <source>
        <dbReference type="Proteomes" id="UP001176521"/>
    </source>
</evidence>
<accession>A0AAN6G4A1</accession>
<evidence type="ECO:0008006" key="5">
    <source>
        <dbReference type="Google" id="ProtNLM"/>
    </source>
</evidence>
<evidence type="ECO:0000256" key="2">
    <source>
        <dbReference type="SAM" id="MobiDB-lite"/>
    </source>
</evidence>
<feature type="region of interest" description="Disordered" evidence="2">
    <location>
        <begin position="583"/>
        <end position="648"/>
    </location>
</feature>
<dbReference type="InterPro" id="IPR004000">
    <property type="entry name" value="Actin"/>
</dbReference>
<feature type="compositionally biased region" description="Basic and acidic residues" evidence="2">
    <location>
        <begin position="344"/>
        <end position="353"/>
    </location>
</feature>
<sequence>MAGTGTSNALNVGTGLATTIEPIVIDVGTHTVKFGFAGEPRPRAIVPTVQHSEPNAFLVAHPHPASAYANGYAPSEGGLSSGPAGASSYSSPSGPALWDLDFNRCKNERVRKEKTEYLLARLTTLFRKIINQHLMCDPKARRVILIENPLTPTVVKECIYTVLFKRLGVPAVTPLPSPFLALFALGLPTGLLLSLGHLEATITPIFHGAPISSSTAHPASLQVNLSSTRASGARLTRRLRALLIAFGQIIVSPPPNPGTGRAMQAAASSARGGVSHRASQLFTSMPVITGSKSRVEKVTAAELDVLGPDFLEQVKVKALMISGPMVEGMESLAATLGPLSMDTRSAKSSRDTEGGVSTIAESLEQPPSTPGTRSTDGGDYAWTQQAPSLSPYDSTLDNDPVFLEALKTKYMQHTATSSNLSSSRSSPVTQPLSVLLPHVTPNAPVNRVPGLTLGGTSAAANVLASATTPSQHKVLVIPAWVRERCAEILFEARTDSVLRNSALGGKAAGEKEDIDGEEEDDECGLTELVLRALQQVPMPLRRHFASRIAIAGGTGQLQGLAHRLRVEVVRALEALERITYFSDVHGSPSGRSPRSSSDFPSPSATSDELKEIGAEAQATGSPGPAPAVPRLSEGLNSQAKKPSGPRRIRRTEAESALLADVPSLPTHELPLSWRRRYSKIGTLWRFVRIVNDHHPPNSGAGVSGEVRNIPVSVGPVLNPEEILASERNEMLAPHSLDHSRRRGRRSMATVQAAAESAYIPMPEPDVERDPDAPYVPIYAAVEQQSLRKAHEHDVRYNLLNPKDTDRSKPYVGIAPTLAPSLLPWVGGSLIGSLRVSTAAPLIPLTPGMPPSEKDRDAGDLRSPVKPLSGYGAAANAGGSGPRKSHAAAAAARRSAKDAVPEQFANPVRRALYLNHPATPDSPELPTLAPPSVGHSVFLPVPTAFPGTISRDQFLEDDAVRRRLGLASFGPNASAASAHGQGIDAEAAALLGGKGSFVGVVGGLDTGAYGGLAAVSRHMRGAWAAGGGGGGPTSPRKE</sequence>
<keyword evidence="4" id="KW-1185">Reference proteome</keyword>
<feature type="compositionally biased region" description="Low complexity" evidence="2">
    <location>
        <begin position="586"/>
        <end position="603"/>
    </location>
</feature>
<dbReference type="SMART" id="SM00268">
    <property type="entry name" value="ACTIN"/>
    <property type="match status" value="1"/>
</dbReference>
<dbReference type="PANTHER" id="PTHR11937">
    <property type="entry name" value="ACTIN"/>
    <property type="match status" value="1"/>
</dbReference>
<dbReference type="Pfam" id="PF00022">
    <property type="entry name" value="Actin"/>
    <property type="match status" value="2"/>
</dbReference>
<reference evidence="3" key="1">
    <citation type="journal article" date="2023" name="PhytoFront">
        <title>Draft Genome Resources of Seven Strains of Tilletia horrida, Causal Agent of Kernel Smut of Rice.</title>
        <authorList>
            <person name="Khanal S."/>
            <person name="Antony Babu S."/>
            <person name="Zhou X.G."/>
        </authorList>
    </citation>
    <scope>NUCLEOTIDE SEQUENCE</scope>
    <source>
        <strain evidence="3">TX3</strain>
    </source>
</reference>
<dbReference type="EMBL" id="JAPDMQ010000812">
    <property type="protein sequence ID" value="KAK0520323.1"/>
    <property type="molecule type" value="Genomic_DNA"/>
</dbReference>